<dbReference type="Pfam" id="PF12937">
    <property type="entry name" value="F-box-like"/>
    <property type="match status" value="1"/>
</dbReference>
<gene>
    <name evidence="2" type="ORF">FA13DRAFT_1724042</name>
</gene>
<evidence type="ECO:0000313" key="2">
    <source>
        <dbReference type="EMBL" id="TEB39823.1"/>
    </source>
</evidence>
<evidence type="ECO:0000313" key="3">
    <source>
        <dbReference type="Proteomes" id="UP000298030"/>
    </source>
</evidence>
<comment type="caution">
    <text evidence="2">The sequence shown here is derived from an EMBL/GenBank/DDBJ whole genome shotgun (WGS) entry which is preliminary data.</text>
</comment>
<dbReference type="OrthoDB" id="3359674at2759"/>
<organism evidence="2 3">
    <name type="scientific">Coprinellus micaceus</name>
    <name type="common">Glistening ink-cap mushroom</name>
    <name type="synonym">Coprinus micaceus</name>
    <dbReference type="NCBI Taxonomy" id="71717"/>
    <lineage>
        <taxon>Eukaryota</taxon>
        <taxon>Fungi</taxon>
        <taxon>Dikarya</taxon>
        <taxon>Basidiomycota</taxon>
        <taxon>Agaricomycotina</taxon>
        <taxon>Agaricomycetes</taxon>
        <taxon>Agaricomycetidae</taxon>
        <taxon>Agaricales</taxon>
        <taxon>Agaricineae</taxon>
        <taxon>Psathyrellaceae</taxon>
        <taxon>Coprinellus</taxon>
    </lineage>
</organism>
<accession>A0A4Y7U051</accession>
<dbReference type="InterPro" id="IPR032675">
    <property type="entry name" value="LRR_dom_sf"/>
</dbReference>
<dbReference type="Gene3D" id="1.20.1280.50">
    <property type="match status" value="1"/>
</dbReference>
<reference evidence="2 3" key="1">
    <citation type="journal article" date="2019" name="Nat. Ecol. Evol.">
        <title>Megaphylogeny resolves global patterns of mushroom evolution.</title>
        <authorList>
            <person name="Varga T."/>
            <person name="Krizsan K."/>
            <person name="Foldi C."/>
            <person name="Dima B."/>
            <person name="Sanchez-Garcia M."/>
            <person name="Sanchez-Ramirez S."/>
            <person name="Szollosi G.J."/>
            <person name="Szarkandi J.G."/>
            <person name="Papp V."/>
            <person name="Albert L."/>
            <person name="Andreopoulos W."/>
            <person name="Angelini C."/>
            <person name="Antonin V."/>
            <person name="Barry K.W."/>
            <person name="Bougher N.L."/>
            <person name="Buchanan P."/>
            <person name="Buyck B."/>
            <person name="Bense V."/>
            <person name="Catcheside P."/>
            <person name="Chovatia M."/>
            <person name="Cooper J."/>
            <person name="Damon W."/>
            <person name="Desjardin D."/>
            <person name="Finy P."/>
            <person name="Geml J."/>
            <person name="Haridas S."/>
            <person name="Hughes K."/>
            <person name="Justo A."/>
            <person name="Karasinski D."/>
            <person name="Kautmanova I."/>
            <person name="Kiss B."/>
            <person name="Kocsube S."/>
            <person name="Kotiranta H."/>
            <person name="LaButti K.M."/>
            <person name="Lechner B.E."/>
            <person name="Liimatainen K."/>
            <person name="Lipzen A."/>
            <person name="Lukacs Z."/>
            <person name="Mihaltcheva S."/>
            <person name="Morgado L.N."/>
            <person name="Niskanen T."/>
            <person name="Noordeloos M.E."/>
            <person name="Ohm R.A."/>
            <person name="Ortiz-Santana B."/>
            <person name="Ovrebo C."/>
            <person name="Racz N."/>
            <person name="Riley R."/>
            <person name="Savchenko A."/>
            <person name="Shiryaev A."/>
            <person name="Soop K."/>
            <person name="Spirin V."/>
            <person name="Szebenyi C."/>
            <person name="Tomsovsky M."/>
            <person name="Tulloss R.E."/>
            <person name="Uehling J."/>
            <person name="Grigoriev I.V."/>
            <person name="Vagvolgyi C."/>
            <person name="Papp T."/>
            <person name="Martin F.M."/>
            <person name="Miettinen O."/>
            <person name="Hibbett D.S."/>
            <person name="Nagy L.G."/>
        </authorList>
    </citation>
    <scope>NUCLEOTIDE SEQUENCE [LARGE SCALE GENOMIC DNA]</scope>
    <source>
        <strain evidence="2 3">FP101781</strain>
    </source>
</reference>
<dbReference type="SUPFAM" id="SSF81383">
    <property type="entry name" value="F-box domain"/>
    <property type="match status" value="1"/>
</dbReference>
<feature type="domain" description="F-box" evidence="1">
    <location>
        <begin position="16"/>
        <end position="66"/>
    </location>
</feature>
<evidence type="ECO:0000259" key="1">
    <source>
        <dbReference type="PROSITE" id="PS50181"/>
    </source>
</evidence>
<dbReference type="STRING" id="71717.A0A4Y7U051"/>
<dbReference type="PROSITE" id="PS50181">
    <property type="entry name" value="FBOX"/>
    <property type="match status" value="1"/>
</dbReference>
<dbReference type="Proteomes" id="UP000298030">
    <property type="component" value="Unassembled WGS sequence"/>
</dbReference>
<proteinExistence type="predicted"/>
<dbReference type="AlphaFoldDB" id="A0A4Y7U051"/>
<dbReference type="EMBL" id="QPFP01000001">
    <property type="protein sequence ID" value="TEB39823.1"/>
    <property type="molecule type" value="Genomic_DNA"/>
</dbReference>
<protein>
    <recommendedName>
        <fullName evidence="1">F-box domain-containing protein</fullName>
    </recommendedName>
</protein>
<keyword evidence="3" id="KW-1185">Reference proteome</keyword>
<dbReference type="InterPro" id="IPR036047">
    <property type="entry name" value="F-box-like_dom_sf"/>
</dbReference>
<dbReference type="InterPro" id="IPR001810">
    <property type="entry name" value="F-box_dom"/>
</dbReference>
<dbReference type="SUPFAM" id="SSF52047">
    <property type="entry name" value="RNI-like"/>
    <property type="match status" value="1"/>
</dbReference>
<sequence length="475" mass="53800">MTTDLPMAALNIQQTSDNISCLPTELLIIIFSYCASEEPLGPTAIRGVCRRWANIADAVPVLWRRILLDNTKLPISKLQHQALLFLQRSEPFPLDVEVRTHDPERVLPILAPLLPSISRWESFTSVGFRDEHVDMKEWPLSSNAVSPIPLDRLVLAVHELEPEDDEGGSTADNTNPFFKYQSIFTLDGSMQLRIASLPSSAQLVPLHFTHLTISEGVLEPTHTNAAAILDLLLAFPVLRVFIFEGWQHDDEPLSYPTPLPLVSLPYLEVLHIRTTCFIRRLLSRLYTPRLRTLILAYLNVDFRVQSAVYEGDEGDSEDEAHDFSQSPWSDHATGMGLRSLISRSRPPLQVLEMDYSDMRTKDFRWVFDRLTDLEEFRIVASDMSNKVIDLLRPVRSTKDGSMATLRLPQLRKLHLDHCQRLAGDALVVAVAERTAFTDSSHIYNKFADVTVTACDQVETRHEDALQIILGPRFNC</sequence>
<dbReference type="Gene3D" id="3.80.10.10">
    <property type="entry name" value="Ribonuclease Inhibitor"/>
    <property type="match status" value="1"/>
</dbReference>
<name>A0A4Y7U051_COPMI</name>